<accession>A0A3P3XR20</accession>
<dbReference type="EMBL" id="FWDO01000005">
    <property type="protein sequence ID" value="SLM18634.1"/>
    <property type="molecule type" value="Genomic_DNA"/>
</dbReference>
<proteinExistence type="predicted"/>
<reference evidence="2" key="1">
    <citation type="submission" date="2017-02" db="EMBL/GenBank/DDBJ databases">
        <authorList>
            <person name="Regsiter A."/>
            <person name="William W."/>
        </authorList>
    </citation>
    <scope>NUCLEOTIDE SEQUENCE</scope>
    <source>
        <strain evidence="2">BdmA 4</strain>
    </source>
</reference>
<evidence type="ECO:0000313" key="2">
    <source>
        <dbReference type="EMBL" id="SLM18634.1"/>
    </source>
</evidence>
<organism evidence="2">
    <name type="scientific">uncultured spirochete</name>
    <dbReference type="NCBI Taxonomy" id="156406"/>
    <lineage>
        <taxon>Bacteria</taxon>
        <taxon>Pseudomonadati</taxon>
        <taxon>Spirochaetota</taxon>
        <taxon>Spirochaetia</taxon>
        <taxon>Spirochaetales</taxon>
        <taxon>environmental samples</taxon>
    </lineage>
</organism>
<evidence type="ECO:0008006" key="3">
    <source>
        <dbReference type="Google" id="ProtNLM"/>
    </source>
</evidence>
<feature type="transmembrane region" description="Helical" evidence="1">
    <location>
        <begin position="14"/>
        <end position="38"/>
    </location>
</feature>
<feature type="transmembrane region" description="Helical" evidence="1">
    <location>
        <begin position="82"/>
        <end position="101"/>
    </location>
</feature>
<feature type="transmembrane region" description="Helical" evidence="1">
    <location>
        <begin position="59"/>
        <end position="76"/>
    </location>
</feature>
<sequence length="147" mass="16622">MTATPTSVTVGTTLGALAALLFLIADLYVILHMVHTIFAPKSKWPWLENMGKKWHPIHYFGNIALVIVMIVHAIIMAPYTGFWNWLLFALIVWMGFAGIMIRFSHISPKAKASLSRFHARWYMILIVLVLLVVAQLVSLQTFPYVLG</sequence>
<feature type="transmembrane region" description="Helical" evidence="1">
    <location>
        <begin position="121"/>
        <end position="146"/>
    </location>
</feature>
<keyword evidence="1" id="KW-0812">Transmembrane</keyword>
<name>A0A3P3XR20_9SPIR</name>
<protein>
    <recommendedName>
        <fullName evidence="3">DUF4405 domain-containing protein</fullName>
    </recommendedName>
</protein>
<gene>
    <name evidence="2" type="ORF">SPIRO4BDMA_50149</name>
</gene>
<keyword evidence="1" id="KW-0472">Membrane</keyword>
<keyword evidence="1" id="KW-1133">Transmembrane helix</keyword>
<dbReference type="AlphaFoldDB" id="A0A3P3XR20"/>
<evidence type="ECO:0000256" key="1">
    <source>
        <dbReference type="SAM" id="Phobius"/>
    </source>
</evidence>